<comment type="caution">
    <text evidence="1">The sequence shown here is derived from an EMBL/GenBank/DDBJ whole genome shotgun (WGS) entry which is preliminary data.</text>
</comment>
<dbReference type="InterPro" id="IPR009060">
    <property type="entry name" value="UBA-like_sf"/>
</dbReference>
<dbReference type="AlphaFoldDB" id="A0A4Z1KGW5"/>
<dbReference type="SUPFAM" id="SSF46934">
    <property type="entry name" value="UBA-like"/>
    <property type="match status" value="1"/>
</dbReference>
<dbReference type="EMBL" id="PQXO01000485">
    <property type="protein sequence ID" value="TGO84606.1"/>
    <property type="molecule type" value="Genomic_DNA"/>
</dbReference>
<dbReference type="CDD" id="cd14350">
    <property type="entry name" value="UBA_DCNL"/>
    <property type="match status" value="1"/>
</dbReference>
<gene>
    <name evidence="1" type="ORF">BPOR_0486g00070</name>
</gene>
<dbReference type="Gene3D" id="1.10.8.10">
    <property type="entry name" value="DNA helicase RuvA subunit, C-terminal domain"/>
    <property type="match status" value="1"/>
</dbReference>
<dbReference type="Pfam" id="PF14555">
    <property type="entry name" value="UBA_4"/>
    <property type="match status" value="1"/>
</dbReference>
<name>A0A4Z1KGW5_9HELO</name>
<sequence length="68" mass="7633">MPPNGQQRSMLNEFMQITGVSERNALKILKSTGWKLESACDRTRAAGTNIDKCGLRLDARHTLYPLDI</sequence>
<keyword evidence="2" id="KW-1185">Reference proteome</keyword>
<evidence type="ECO:0000313" key="1">
    <source>
        <dbReference type="EMBL" id="TGO84606.1"/>
    </source>
</evidence>
<reference evidence="1 2" key="1">
    <citation type="submission" date="2017-12" db="EMBL/GenBank/DDBJ databases">
        <title>Comparative genomics of Botrytis spp.</title>
        <authorList>
            <person name="Valero-Jimenez C.A."/>
            <person name="Tapia P."/>
            <person name="Veloso J."/>
            <person name="Silva-Moreno E."/>
            <person name="Staats M."/>
            <person name="Valdes J.H."/>
            <person name="Van Kan J.A.L."/>
        </authorList>
    </citation>
    <scope>NUCLEOTIDE SEQUENCE [LARGE SCALE GENOMIC DNA]</scope>
    <source>
        <strain evidence="1 2">MUCL3349</strain>
    </source>
</reference>
<dbReference type="STRING" id="87229.A0A4Z1KGW5"/>
<evidence type="ECO:0008006" key="3">
    <source>
        <dbReference type="Google" id="ProtNLM"/>
    </source>
</evidence>
<protein>
    <recommendedName>
        <fullName evidence="3">Defective in cullin neddylation protein</fullName>
    </recommendedName>
</protein>
<dbReference type="Proteomes" id="UP000297280">
    <property type="component" value="Unassembled WGS sequence"/>
</dbReference>
<evidence type="ECO:0000313" key="2">
    <source>
        <dbReference type="Proteomes" id="UP000297280"/>
    </source>
</evidence>
<accession>A0A4Z1KGW5</accession>
<proteinExistence type="predicted"/>
<organism evidence="1 2">
    <name type="scientific">Botrytis porri</name>
    <dbReference type="NCBI Taxonomy" id="87229"/>
    <lineage>
        <taxon>Eukaryota</taxon>
        <taxon>Fungi</taxon>
        <taxon>Dikarya</taxon>
        <taxon>Ascomycota</taxon>
        <taxon>Pezizomycotina</taxon>
        <taxon>Leotiomycetes</taxon>
        <taxon>Helotiales</taxon>
        <taxon>Sclerotiniaceae</taxon>
        <taxon>Botrytis</taxon>
    </lineage>
</organism>